<evidence type="ECO:0000313" key="2">
    <source>
        <dbReference type="EMBL" id="MBO1884987.1"/>
    </source>
</evidence>
<protein>
    <submittedName>
        <fullName evidence="2">DUF4252 domain-containing protein</fullName>
    </submittedName>
</protein>
<gene>
    <name evidence="2" type="ORF">J4N46_11335</name>
</gene>
<organism evidence="2 3">
    <name type="scientific">Capnocytophaga bilenii</name>
    <dbReference type="NCBI Taxonomy" id="2819369"/>
    <lineage>
        <taxon>Bacteria</taxon>
        <taxon>Pseudomonadati</taxon>
        <taxon>Bacteroidota</taxon>
        <taxon>Flavobacteriia</taxon>
        <taxon>Flavobacteriales</taxon>
        <taxon>Flavobacteriaceae</taxon>
        <taxon>Capnocytophaga</taxon>
    </lineage>
</organism>
<name>A0ABS3Q0S7_9FLAO</name>
<evidence type="ECO:0000313" key="3">
    <source>
        <dbReference type="Proteomes" id="UP000681610"/>
    </source>
</evidence>
<accession>A0ABS3Q0S7</accession>
<dbReference type="Pfam" id="PF14060">
    <property type="entry name" value="DUF4252"/>
    <property type="match status" value="1"/>
</dbReference>
<evidence type="ECO:0000256" key="1">
    <source>
        <dbReference type="SAM" id="SignalP"/>
    </source>
</evidence>
<proteinExistence type="predicted"/>
<dbReference type="Proteomes" id="UP000681610">
    <property type="component" value="Unassembled WGS sequence"/>
</dbReference>
<sequence>MRIKKIGWIVLFLLLTISGRAQAFFDKLEAHKEITSATVTQKMFQMLAKIASEGGESKEYVAFVSKLKSMRVFTTENQQAGALLKSEALQYVKAASLSEVRMKTQTQNTKFYAKENGSDKISELLIFVDSNDHSKKTVLLSLIGDIELSQIGTLTKNMNLPNEVKDIK</sequence>
<comment type="caution">
    <text evidence="2">The sequence shown here is derived from an EMBL/GenBank/DDBJ whole genome shotgun (WGS) entry which is preliminary data.</text>
</comment>
<feature type="signal peptide" evidence="1">
    <location>
        <begin position="1"/>
        <end position="23"/>
    </location>
</feature>
<keyword evidence="1" id="KW-0732">Signal</keyword>
<dbReference type="InterPro" id="IPR025348">
    <property type="entry name" value="DUF4252"/>
</dbReference>
<feature type="chain" id="PRO_5047132671" evidence="1">
    <location>
        <begin position="24"/>
        <end position="168"/>
    </location>
</feature>
<dbReference type="EMBL" id="JAGDYP010000010">
    <property type="protein sequence ID" value="MBO1884987.1"/>
    <property type="molecule type" value="Genomic_DNA"/>
</dbReference>
<keyword evidence="3" id="KW-1185">Reference proteome</keyword>
<reference evidence="2 3" key="1">
    <citation type="submission" date="2021-03" db="EMBL/GenBank/DDBJ databases">
        <title>Isolation and description of Capnocytophaga bilenii sp. nov., a novel Capnocytophaga species, isolated from a gingivitis subject.</title>
        <authorList>
            <person name="Antezack A."/>
            <person name="Monnet-Corti V."/>
            <person name="La Scola B."/>
        </authorList>
    </citation>
    <scope>NUCLEOTIDE SEQUENCE [LARGE SCALE GENOMIC DNA]</scope>
    <source>
        <strain evidence="2 3">Marseille-Q4570</strain>
    </source>
</reference>